<name>A0AAF0U4C9_SOLVR</name>
<dbReference type="EMBL" id="CP133618">
    <property type="protein sequence ID" value="WMV39028.1"/>
    <property type="molecule type" value="Genomic_DNA"/>
</dbReference>
<dbReference type="GO" id="GO:0005794">
    <property type="term" value="C:Golgi apparatus"/>
    <property type="evidence" value="ECO:0007669"/>
    <property type="project" value="TreeGrafter"/>
</dbReference>
<feature type="transmembrane region" description="Helical" evidence="8">
    <location>
        <begin position="199"/>
        <end position="222"/>
    </location>
</feature>
<evidence type="ECO:0000256" key="3">
    <source>
        <dbReference type="ARBA" id="ARBA00022679"/>
    </source>
</evidence>
<feature type="transmembrane region" description="Helical" evidence="8">
    <location>
        <begin position="111"/>
        <end position="135"/>
    </location>
</feature>
<keyword evidence="4 8" id="KW-0812">Transmembrane</keyword>
<evidence type="ECO:0000256" key="1">
    <source>
        <dbReference type="ARBA" id="ARBA00004127"/>
    </source>
</evidence>
<keyword evidence="7 8" id="KW-0012">Acyltransferase</keyword>
<evidence type="ECO:0000256" key="8">
    <source>
        <dbReference type="RuleBase" id="RU079119"/>
    </source>
</evidence>
<organism evidence="10 11">
    <name type="scientific">Solanum verrucosum</name>
    <dbReference type="NCBI Taxonomy" id="315347"/>
    <lineage>
        <taxon>Eukaryota</taxon>
        <taxon>Viridiplantae</taxon>
        <taxon>Streptophyta</taxon>
        <taxon>Embryophyta</taxon>
        <taxon>Tracheophyta</taxon>
        <taxon>Spermatophyta</taxon>
        <taxon>Magnoliopsida</taxon>
        <taxon>eudicotyledons</taxon>
        <taxon>Gunneridae</taxon>
        <taxon>Pentapetalae</taxon>
        <taxon>asterids</taxon>
        <taxon>lamiids</taxon>
        <taxon>Solanales</taxon>
        <taxon>Solanaceae</taxon>
        <taxon>Solanoideae</taxon>
        <taxon>Solaneae</taxon>
        <taxon>Solanum</taxon>
    </lineage>
</organism>
<dbReference type="GO" id="GO:0005783">
    <property type="term" value="C:endoplasmic reticulum"/>
    <property type="evidence" value="ECO:0007669"/>
    <property type="project" value="TreeGrafter"/>
</dbReference>
<gene>
    <name evidence="10" type="ORF">MTR67_032413</name>
</gene>
<evidence type="ECO:0000256" key="5">
    <source>
        <dbReference type="ARBA" id="ARBA00022989"/>
    </source>
</evidence>
<protein>
    <recommendedName>
        <fullName evidence="8">S-acyltransferase</fullName>
        <ecNumber evidence="8">2.3.1.225</ecNumber>
    </recommendedName>
    <alternativeName>
        <fullName evidence="8">Palmitoyltransferase</fullName>
    </alternativeName>
</protein>
<evidence type="ECO:0000256" key="2">
    <source>
        <dbReference type="ARBA" id="ARBA00008574"/>
    </source>
</evidence>
<feature type="transmembrane region" description="Helical" evidence="8">
    <location>
        <begin position="155"/>
        <end position="178"/>
    </location>
</feature>
<dbReference type="AlphaFoldDB" id="A0AAF0U4C9"/>
<sequence length="272" mass="30555">MASLQQPIQEIETSPDVVLSVETVIETTESHNSSIEEVESTDFVAKIKKNIFTLWRNVTQDRHGDQIKQVFYFKGLLICGPDPRRLLLTTVSISLSSLVFVVYVTNDVTKISFCVLLTLIVFANLIMVSVIDPGIIPRNNESPSPESTQNGRRNYRLYVLLLVIANVYFVYIFGFSCLKIQQKNGGNGLIGLVRDCPETLVLACFSFVAACFVGGLACYHVYLIATNQTAYENFRQQYGSTKNPFDKGVVTNIKEVLFSPWTPSRINFRSEI</sequence>
<dbReference type="GO" id="GO:0019706">
    <property type="term" value="F:protein-cysteine S-palmitoyltransferase activity"/>
    <property type="evidence" value="ECO:0007669"/>
    <property type="project" value="UniProtKB-EC"/>
</dbReference>
<comment type="catalytic activity">
    <reaction evidence="8">
        <text>L-cysteinyl-[protein] + hexadecanoyl-CoA = S-hexadecanoyl-L-cysteinyl-[protein] + CoA</text>
        <dbReference type="Rhea" id="RHEA:36683"/>
        <dbReference type="Rhea" id="RHEA-COMP:10131"/>
        <dbReference type="Rhea" id="RHEA-COMP:11032"/>
        <dbReference type="ChEBI" id="CHEBI:29950"/>
        <dbReference type="ChEBI" id="CHEBI:57287"/>
        <dbReference type="ChEBI" id="CHEBI:57379"/>
        <dbReference type="ChEBI" id="CHEBI:74151"/>
        <dbReference type="EC" id="2.3.1.225"/>
    </reaction>
</comment>
<evidence type="ECO:0000313" key="10">
    <source>
        <dbReference type="EMBL" id="WMV39028.1"/>
    </source>
</evidence>
<keyword evidence="3 8" id="KW-0808">Transferase</keyword>
<evidence type="ECO:0000256" key="6">
    <source>
        <dbReference type="ARBA" id="ARBA00023136"/>
    </source>
</evidence>
<dbReference type="Proteomes" id="UP001234989">
    <property type="component" value="Chromosome 7"/>
</dbReference>
<accession>A0AAF0U4C9</accession>
<dbReference type="InterPro" id="IPR039859">
    <property type="entry name" value="PFA4/ZDH16/20/ERF2-like"/>
</dbReference>
<comment type="subcellular location">
    <subcellularLocation>
        <location evidence="1">Endomembrane system</location>
        <topology evidence="1">Multi-pass membrane protein</topology>
    </subcellularLocation>
</comment>
<comment type="similarity">
    <text evidence="2 8">Belongs to the DHHC palmitoyltransferase family.</text>
</comment>
<dbReference type="GO" id="GO:0006612">
    <property type="term" value="P:protein targeting to membrane"/>
    <property type="evidence" value="ECO:0007669"/>
    <property type="project" value="TreeGrafter"/>
</dbReference>
<comment type="domain">
    <text evidence="8">The DHHC domain is required for palmitoyltransferase activity.</text>
</comment>
<keyword evidence="11" id="KW-1185">Reference proteome</keyword>
<dbReference type="PANTHER" id="PTHR22883">
    <property type="entry name" value="ZINC FINGER DHHC DOMAIN CONTAINING PROTEIN"/>
    <property type="match status" value="1"/>
</dbReference>
<feature type="domain" description="Palmitoyltransferase DHHC" evidence="9">
    <location>
        <begin position="151"/>
        <end position="236"/>
    </location>
</feature>
<reference evidence="10" key="1">
    <citation type="submission" date="2023-08" db="EMBL/GenBank/DDBJ databases">
        <title>A de novo genome assembly of Solanum verrucosum Schlechtendal, a Mexican diploid species geographically isolated from the other diploid A-genome species in potato relatives.</title>
        <authorList>
            <person name="Hosaka K."/>
        </authorList>
    </citation>
    <scope>NUCLEOTIDE SEQUENCE</scope>
    <source>
        <tissue evidence="10">Young leaves</tissue>
    </source>
</reference>
<keyword evidence="6 8" id="KW-0472">Membrane</keyword>
<keyword evidence="5 8" id="KW-1133">Transmembrane helix</keyword>
<dbReference type="PANTHER" id="PTHR22883:SF57">
    <property type="entry name" value="S-ACYLTRANSFERASE"/>
    <property type="match status" value="1"/>
</dbReference>
<dbReference type="Pfam" id="PF01529">
    <property type="entry name" value="DHHC"/>
    <property type="match status" value="1"/>
</dbReference>
<dbReference type="InterPro" id="IPR001594">
    <property type="entry name" value="Palmitoyltrfase_DHHC"/>
</dbReference>
<dbReference type="EC" id="2.3.1.225" evidence="8"/>
<proteinExistence type="inferred from homology"/>
<feature type="transmembrane region" description="Helical" evidence="8">
    <location>
        <begin position="86"/>
        <end position="104"/>
    </location>
</feature>
<evidence type="ECO:0000256" key="4">
    <source>
        <dbReference type="ARBA" id="ARBA00022692"/>
    </source>
</evidence>
<evidence type="ECO:0000259" key="9">
    <source>
        <dbReference type="Pfam" id="PF01529"/>
    </source>
</evidence>
<evidence type="ECO:0000313" key="11">
    <source>
        <dbReference type="Proteomes" id="UP001234989"/>
    </source>
</evidence>
<evidence type="ECO:0000256" key="7">
    <source>
        <dbReference type="ARBA" id="ARBA00023315"/>
    </source>
</evidence>